<dbReference type="PROSITE" id="PS50893">
    <property type="entry name" value="ABC_TRANSPORTER_2"/>
    <property type="match status" value="1"/>
</dbReference>
<name>A0A0A1WC81_9SPHN</name>
<dbReference type="GO" id="GO:0005524">
    <property type="term" value="F:ATP binding"/>
    <property type="evidence" value="ECO:0007669"/>
    <property type="project" value="UniProtKB-KW"/>
</dbReference>
<comment type="caution">
    <text evidence="5">The sequence shown here is derived from an EMBL/GenBank/DDBJ whole genome shotgun (WGS) entry which is preliminary data.</text>
</comment>
<dbReference type="Proteomes" id="UP000032305">
    <property type="component" value="Unassembled WGS sequence"/>
</dbReference>
<reference evidence="5 6" key="1">
    <citation type="submission" date="2014-11" db="EMBL/GenBank/DDBJ databases">
        <title>Whole genome shotgun sequence of Sphingomonas parapaucimobilis NBRC 15100.</title>
        <authorList>
            <person name="Katano-Makiyama Y."/>
            <person name="Hosoyama A."/>
            <person name="Hashimoto M."/>
            <person name="Hosoyama Y."/>
            <person name="Noguchi M."/>
            <person name="Numata M."/>
            <person name="Tsuchikane K."/>
            <person name="Hirakata S."/>
            <person name="Uohara A."/>
            <person name="Shimodaira J."/>
            <person name="Ohji S."/>
            <person name="Ichikawa N."/>
            <person name="Kimura A."/>
            <person name="Yamazoe A."/>
            <person name="Fujita N."/>
        </authorList>
    </citation>
    <scope>NUCLEOTIDE SEQUENCE [LARGE SCALE GENOMIC DNA]</scope>
    <source>
        <strain evidence="5 6">NBRC 15100</strain>
    </source>
</reference>
<dbReference type="InterPro" id="IPR050093">
    <property type="entry name" value="ABC_SmlMolc_Importer"/>
</dbReference>
<dbReference type="Gene3D" id="3.40.50.300">
    <property type="entry name" value="P-loop containing nucleotide triphosphate hydrolases"/>
    <property type="match status" value="1"/>
</dbReference>
<evidence type="ECO:0000313" key="5">
    <source>
        <dbReference type="EMBL" id="GAM02569.1"/>
    </source>
</evidence>
<proteinExistence type="predicted"/>
<evidence type="ECO:0000313" key="6">
    <source>
        <dbReference type="Proteomes" id="UP000032305"/>
    </source>
</evidence>
<evidence type="ECO:0000256" key="1">
    <source>
        <dbReference type="ARBA" id="ARBA00022448"/>
    </source>
</evidence>
<dbReference type="GO" id="GO:0016887">
    <property type="term" value="F:ATP hydrolysis activity"/>
    <property type="evidence" value="ECO:0007669"/>
    <property type="project" value="InterPro"/>
</dbReference>
<sequence length="251" mass="26687">MPKSMIVLENVSRRYGTVAAVDSVSLTVERGSFVALVGASGSGKSTLLRMVNRLEQPDTGRVLIDGQDASAESPPLLRRRIGYVFQQHGLFPHMTVAANIAIGLRIAGRDGGNRVGELLDLVDLPRDVAERMPDALSGGQRQRVAIARALATEPPILLLDEALGALDPVTRDAVAGRLVELHRKLGLTTILVTHDMAEALLTAARVLVMEAGRIVADATPAELVRGEGGPAAQELMAVPRHQAERLAALRA</sequence>
<dbReference type="InterPro" id="IPR017871">
    <property type="entry name" value="ABC_transporter-like_CS"/>
</dbReference>
<organism evidence="5 6">
    <name type="scientific">Sphingomonas parapaucimobilis NBRC 15100</name>
    <dbReference type="NCBI Taxonomy" id="1219049"/>
    <lineage>
        <taxon>Bacteria</taxon>
        <taxon>Pseudomonadati</taxon>
        <taxon>Pseudomonadota</taxon>
        <taxon>Alphaproteobacteria</taxon>
        <taxon>Sphingomonadales</taxon>
        <taxon>Sphingomonadaceae</taxon>
        <taxon>Sphingomonas</taxon>
    </lineage>
</organism>
<dbReference type="GO" id="GO:0015697">
    <property type="term" value="P:quaternary ammonium group transport"/>
    <property type="evidence" value="ECO:0007669"/>
    <property type="project" value="UniProtKB-ARBA"/>
</dbReference>
<dbReference type="RefSeq" id="WP_042490630.1">
    <property type="nucleotide sequence ID" value="NZ_BBPI01000091.1"/>
</dbReference>
<keyword evidence="2" id="KW-0547">Nucleotide-binding</keyword>
<dbReference type="PANTHER" id="PTHR42781">
    <property type="entry name" value="SPERMIDINE/PUTRESCINE IMPORT ATP-BINDING PROTEIN POTA"/>
    <property type="match status" value="1"/>
</dbReference>
<dbReference type="SMART" id="SM00382">
    <property type="entry name" value="AAA"/>
    <property type="match status" value="1"/>
</dbReference>
<dbReference type="FunFam" id="3.40.50.300:FF:000425">
    <property type="entry name" value="Probable ABC transporter, ATP-binding subunit"/>
    <property type="match status" value="1"/>
</dbReference>
<accession>A0A0A1WC81</accession>
<evidence type="ECO:0000256" key="3">
    <source>
        <dbReference type="ARBA" id="ARBA00022840"/>
    </source>
</evidence>
<dbReference type="SUPFAM" id="SSF52540">
    <property type="entry name" value="P-loop containing nucleoside triphosphate hydrolases"/>
    <property type="match status" value="1"/>
</dbReference>
<dbReference type="PANTHER" id="PTHR42781:SF4">
    <property type="entry name" value="SPERMIDINE_PUTRESCINE IMPORT ATP-BINDING PROTEIN POTA"/>
    <property type="match status" value="1"/>
</dbReference>
<dbReference type="InterPro" id="IPR003439">
    <property type="entry name" value="ABC_transporter-like_ATP-bd"/>
</dbReference>
<feature type="domain" description="ABC transporter" evidence="4">
    <location>
        <begin position="6"/>
        <end position="236"/>
    </location>
</feature>
<dbReference type="PROSITE" id="PS00211">
    <property type="entry name" value="ABC_TRANSPORTER_1"/>
    <property type="match status" value="1"/>
</dbReference>
<dbReference type="OrthoDB" id="9802264at2"/>
<evidence type="ECO:0000259" key="4">
    <source>
        <dbReference type="PROSITE" id="PS50893"/>
    </source>
</evidence>
<keyword evidence="6" id="KW-1185">Reference proteome</keyword>
<dbReference type="AlphaFoldDB" id="A0A0A1WC81"/>
<dbReference type="eggNOG" id="COG1125">
    <property type="taxonomic scope" value="Bacteria"/>
</dbReference>
<dbReference type="InterPro" id="IPR027417">
    <property type="entry name" value="P-loop_NTPase"/>
</dbReference>
<dbReference type="InterPro" id="IPR003593">
    <property type="entry name" value="AAA+_ATPase"/>
</dbReference>
<dbReference type="EMBL" id="BBPI01000091">
    <property type="protein sequence ID" value="GAM02569.1"/>
    <property type="molecule type" value="Genomic_DNA"/>
</dbReference>
<keyword evidence="1" id="KW-0813">Transport</keyword>
<keyword evidence="3 5" id="KW-0067">ATP-binding</keyword>
<protein>
    <submittedName>
        <fullName evidence="5">Putative ABC transporter ATP-binding protein</fullName>
    </submittedName>
</protein>
<gene>
    <name evidence="5" type="ORF">SP5_091_00020</name>
</gene>
<evidence type="ECO:0000256" key="2">
    <source>
        <dbReference type="ARBA" id="ARBA00022741"/>
    </source>
</evidence>
<dbReference type="Pfam" id="PF00005">
    <property type="entry name" value="ABC_tran"/>
    <property type="match status" value="1"/>
</dbReference>